<dbReference type="Proteomes" id="UP000009096">
    <property type="component" value="Chromosome 8"/>
</dbReference>
<feature type="region of interest" description="Disordered" evidence="1">
    <location>
        <begin position="47"/>
        <end position="70"/>
    </location>
</feature>
<reference evidence="2 3" key="1">
    <citation type="journal article" date="2010" name="Nature">
        <title>Comparative genomics reveals mobile pathogenicity chromosomes in Fusarium.</title>
        <authorList>
            <person name="Ma L.J."/>
            <person name="van der Does H.C."/>
            <person name="Borkovich K.A."/>
            <person name="Coleman J.J."/>
            <person name="Daboussi M.J."/>
            <person name="Di Pietro A."/>
            <person name="Dufresne M."/>
            <person name="Freitag M."/>
            <person name="Grabherr M."/>
            <person name="Henrissat B."/>
            <person name="Houterman P.M."/>
            <person name="Kang S."/>
            <person name="Shim W.B."/>
            <person name="Woloshuk C."/>
            <person name="Xie X."/>
            <person name="Xu J.R."/>
            <person name="Antoniw J."/>
            <person name="Baker S.E."/>
            <person name="Bluhm B.H."/>
            <person name="Breakspear A."/>
            <person name="Brown D.W."/>
            <person name="Butchko R.A."/>
            <person name="Chapman S."/>
            <person name="Coulson R."/>
            <person name="Coutinho P.M."/>
            <person name="Danchin E.G."/>
            <person name="Diener A."/>
            <person name="Gale L.R."/>
            <person name="Gardiner D.M."/>
            <person name="Goff S."/>
            <person name="Hammond-Kosack K.E."/>
            <person name="Hilburn K."/>
            <person name="Hua-Van A."/>
            <person name="Jonkers W."/>
            <person name="Kazan K."/>
            <person name="Kodira C.D."/>
            <person name="Koehrsen M."/>
            <person name="Kumar L."/>
            <person name="Lee Y.H."/>
            <person name="Li L."/>
            <person name="Manners J.M."/>
            <person name="Miranda-Saavedra D."/>
            <person name="Mukherjee M."/>
            <person name="Park G."/>
            <person name="Park J."/>
            <person name="Park S.Y."/>
            <person name="Proctor R.H."/>
            <person name="Regev A."/>
            <person name="Ruiz-Roldan M.C."/>
            <person name="Sain D."/>
            <person name="Sakthikumar S."/>
            <person name="Sykes S."/>
            <person name="Schwartz D.C."/>
            <person name="Turgeon B.G."/>
            <person name="Wapinski I."/>
            <person name="Yoder O."/>
            <person name="Young S."/>
            <person name="Zeng Q."/>
            <person name="Zhou S."/>
            <person name="Galagan J."/>
            <person name="Cuomo C.A."/>
            <person name="Kistler H.C."/>
            <person name="Rep M."/>
        </authorList>
    </citation>
    <scope>NUCLEOTIDE SEQUENCE [LARGE SCALE GENOMIC DNA]</scope>
    <source>
        <strain evidence="3">M3125 / FGSC 7600</strain>
    </source>
</reference>
<protein>
    <submittedName>
        <fullName evidence="2">Uncharacterized protein</fullName>
    </submittedName>
</protein>
<gene>
    <name evidence="2" type="ORF">FVEG_13334</name>
</gene>
<dbReference type="RefSeq" id="XP_018761509.1">
    <property type="nucleotide sequence ID" value="XM_018902705.1"/>
</dbReference>
<accession>W7MUX1</accession>
<organism evidence="2 3">
    <name type="scientific">Gibberella moniliformis (strain M3125 / FGSC 7600)</name>
    <name type="common">Maize ear and stalk rot fungus</name>
    <name type="synonym">Fusarium verticillioides</name>
    <dbReference type="NCBI Taxonomy" id="334819"/>
    <lineage>
        <taxon>Eukaryota</taxon>
        <taxon>Fungi</taxon>
        <taxon>Dikarya</taxon>
        <taxon>Ascomycota</taxon>
        <taxon>Pezizomycotina</taxon>
        <taxon>Sordariomycetes</taxon>
        <taxon>Hypocreomycetidae</taxon>
        <taxon>Hypocreales</taxon>
        <taxon>Nectriaceae</taxon>
        <taxon>Fusarium</taxon>
        <taxon>Fusarium fujikuroi species complex</taxon>
    </lineage>
</organism>
<evidence type="ECO:0000256" key="1">
    <source>
        <dbReference type="SAM" id="MobiDB-lite"/>
    </source>
</evidence>
<dbReference type="GeneID" id="30070692"/>
<keyword evidence="3" id="KW-1185">Reference proteome</keyword>
<dbReference type="VEuPathDB" id="FungiDB:FVEG_13334"/>
<dbReference type="EMBL" id="CM000585">
    <property type="protein sequence ID" value="EWG55318.1"/>
    <property type="molecule type" value="Genomic_DNA"/>
</dbReference>
<evidence type="ECO:0000313" key="3">
    <source>
        <dbReference type="Proteomes" id="UP000009096"/>
    </source>
</evidence>
<proteinExistence type="predicted"/>
<dbReference type="EMBL" id="DS022264">
    <property type="protein sequence ID" value="EWG55318.1"/>
    <property type="molecule type" value="Genomic_DNA"/>
</dbReference>
<dbReference type="AlphaFoldDB" id="W7MUX1"/>
<name>W7MUX1_GIBM7</name>
<dbReference type="KEGG" id="fvr:FVEG_13334"/>
<sequence>MKEVLRDASPPRIEAGQEDIELASVSGRAQHHEEHFDLLSSFSDFPKYSSPKRRSLSPCKRPCRSVPPSG</sequence>
<evidence type="ECO:0000313" key="2">
    <source>
        <dbReference type="EMBL" id="EWG55318.1"/>
    </source>
</evidence>